<dbReference type="SUPFAM" id="SSF46626">
    <property type="entry name" value="Cytochrome c"/>
    <property type="match status" value="1"/>
</dbReference>
<dbReference type="PROSITE" id="PS51007">
    <property type="entry name" value="CYTC"/>
    <property type="match status" value="1"/>
</dbReference>
<evidence type="ECO:0000256" key="1">
    <source>
        <dbReference type="ARBA" id="ARBA00022617"/>
    </source>
</evidence>
<dbReference type="InterPro" id="IPR036909">
    <property type="entry name" value="Cyt_c-like_dom_sf"/>
</dbReference>
<dbReference type="InterPro" id="IPR009056">
    <property type="entry name" value="Cyt_c-like_dom"/>
</dbReference>
<proteinExistence type="predicted"/>
<keyword evidence="7" id="KW-1185">Reference proteome</keyword>
<keyword evidence="1 4" id="KW-0349">Heme</keyword>
<evidence type="ECO:0000313" key="7">
    <source>
        <dbReference type="Proteomes" id="UP001596958"/>
    </source>
</evidence>
<dbReference type="Proteomes" id="UP001596958">
    <property type="component" value="Unassembled WGS sequence"/>
</dbReference>
<organism evidence="6 7">
    <name type="scientific">Mucilaginibacter calamicampi</name>
    <dbReference type="NCBI Taxonomy" id="1302352"/>
    <lineage>
        <taxon>Bacteria</taxon>
        <taxon>Pseudomonadati</taxon>
        <taxon>Bacteroidota</taxon>
        <taxon>Sphingobacteriia</taxon>
        <taxon>Sphingobacteriales</taxon>
        <taxon>Sphingobacteriaceae</taxon>
        <taxon>Mucilaginibacter</taxon>
    </lineage>
</organism>
<dbReference type="Pfam" id="PF00034">
    <property type="entry name" value="Cytochrom_C"/>
    <property type="match status" value="1"/>
</dbReference>
<keyword evidence="3 4" id="KW-0408">Iron</keyword>
<name>A0ABW2YVG4_9SPHI</name>
<dbReference type="InterPro" id="IPR051459">
    <property type="entry name" value="Cytochrome_c-type_DH"/>
</dbReference>
<sequence>MNTRIAGVLLVIIFSVWAGNSKAQVKKPAPTRPPAAATLNKGKEVYTNTCLPCHMADGGGVPKMNPPLVKTSFILGDKSRLIGIVLNGFSEDIEINGERYSNIMPPQVQLTDVQVADVLTYVRNSFGNKASAVTAAEVKAVRAGKK</sequence>
<evidence type="ECO:0000259" key="5">
    <source>
        <dbReference type="PROSITE" id="PS51007"/>
    </source>
</evidence>
<accession>A0ABW2YVG4</accession>
<dbReference type="Gene3D" id="1.10.760.10">
    <property type="entry name" value="Cytochrome c-like domain"/>
    <property type="match status" value="1"/>
</dbReference>
<gene>
    <name evidence="6" type="ORF">ACFQZS_09840</name>
</gene>
<comment type="caution">
    <text evidence="6">The sequence shown here is derived from an EMBL/GenBank/DDBJ whole genome shotgun (WGS) entry which is preliminary data.</text>
</comment>
<dbReference type="PANTHER" id="PTHR35008">
    <property type="entry name" value="BLL4482 PROTEIN-RELATED"/>
    <property type="match status" value="1"/>
</dbReference>
<dbReference type="EMBL" id="JBHTHU010000006">
    <property type="protein sequence ID" value="MFD0750443.1"/>
    <property type="molecule type" value="Genomic_DNA"/>
</dbReference>
<protein>
    <submittedName>
        <fullName evidence="6">C-type cytochrome</fullName>
    </submittedName>
</protein>
<keyword evidence="2 4" id="KW-0479">Metal-binding</keyword>
<feature type="domain" description="Cytochrome c" evidence="5">
    <location>
        <begin position="37"/>
        <end position="126"/>
    </location>
</feature>
<dbReference type="RefSeq" id="WP_377099718.1">
    <property type="nucleotide sequence ID" value="NZ_JBHTHU010000006.1"/>
</dbReference>
<evidence type="ECO:0000256" key="3">
    <source>
        <dbReference type="ARBA" id="ARBA00023004"/>
    </source>
</evidence>
<dbReference type="PANTHER" id="PTHR35008:SF8">
    <property type="entry name" value="ALCOHOL DEHYDROGENASE CYTOCHROME C SUBUNIT"/>
    <property type="match status" value="1"/>
</dbReference>
<evidence type="ECO:0000256" key="2">
    <source>
        <dbReference type="ARBA" id="ARBA00022723"/>
    </source>
</evidence>
<evidence type="ECO:0000256" key="4">
    <source>
        <dbReference type="PROSITE-ProRule" id="PRU00433"/>
    </source>
</evidence>
<evidence type="ECO:0000313" key="6">
    <source>
        <dbReference type="EMBL" id="MFD0750443.1"/>
    </source>
</evidence>
<reference evidence="7" key="1">
    <citation type="journal article" date="2019" name="Int. J. Syst. Evol. Microbiol.">
        <title>The Global Catalogue of Microorganisms (GCM) 10K type strain sequencing project: providing services to taxonomists for standard genome sequencing and annotation.</title>
        <authorList>
            <consortium name="The Broad Institute Genomics Platform"/>
            <consortium name="The Broad Institute Genome Sequencing Center for Infectious Disease"/>
            <person name="Wu L."/>
            <person name="Ma J."/>
        </authorList>
    </citation>
    <scope>NUCLEOTIDE SEQUENCE [LARGE SCALE GENOMIC DNA]</scope>
    <source>
        <strain evidence="7">CCUG 63418</strain>
    </source>
</reference>